<dbReference type="InterPro" id="IPR000515">
    <property type="entry name" value="MetI-like"/>
</dbReference>
<dbReference type="GO" id="GO:0005886">
    <property type="term" value="C:plasma membrane"/>
    <property type="evidence" value="ECO:0007669"/>
    <property type="project" value="UniProtKB-SubCell"/>
</dbReference>
<name>Q5LPZ6_RUEPO</name>
<feature type="transmembrane region" description="Helical" evidence="8">
    <location>
        <begin position="67"/>
        <end position="94"/>
    </location>
</feature>
<keyword evidence="4" id="KW-1003">Cell membrane</keyword>
<accession>Q5LPZ6</accession>
<evidence type="ECO:0000313" key="11">
    <source>
        <dbReference type="Proteomes" id="UP000001023"/>
    </source>
</evidence>
<sequence length="292" mass="32143">MVGAALRNTDMNAVARHIHPGWAIIAPLLVLVVALYLGPILNIMWLSVTDPEPGLGNYRMLYESDSLLRIVWTTLRICVITTVFSVTLGYSIAYAMVHCHQRQKNYMLTLLLVSFWISILVRTFSWLMLLGRSGLINNTLETLGLVSAPIAFMRNELGVLIGMVHYMIPYAVLPLLVSMQSLDSRVMDASRNLGASGSQTFWRIYLPLTLPGIVASTLLVFILSLGFYVTPAVLGGGKVLMVAEYISVQLLVTLKWGTAAMLAALMLAGVLAMLWIMSRFMKLSAVFGGSTR</sequence>
<dbReference type="STRING" id="246200.SPO2700"/>
<evidence type="ECO:0000256" key="5">
    <source>
        <dbReference type="ARBA" id="ARBA00022692"/>
    </source>
</evidence>
<evidence type="ECO:0000313" key="10">
    <source>
        <dbReference type="EMBL" id="AAV95945.1"/>
    </source>
</evidence>
<dbReference type="KEGG" id="sil:SPO2700"/>
<organism evidence="10 11">
    <name type="scientific">Ruegeria pomeroyi (strain ATCC 700808 / DSM 15171 / DSS-3)</name>
    <name type="common">Silicibacter pomeroyi</name>
    <dbReference type="NCBI Taxonomy" id="246200"/>
    <lineage>
        <taxon>Bacteria</taxon>
        <taxon>Pseudomonadati</taxon>
        <taxon>Pseudomonadota</taxon>
        <taxon>Alphaproteobacteria</taxon>
        <taxon>Rhodobacterales</taxon>
        <taxon>Roseobacteraceae</taxon>
        <taxon>Ruegeria</taxon>
    </lineage>
</organism>
<keyword evidence="3 8" id="KW-0813">Transport</keyword>
<comment type="similarity">
    <text evidence="2">Belongs to the binding-protein-dependent transport system permease family. CysTW subfamily.</text>
</comment>
<evidence type="ECO:0000256" key="3">
    <source>
        <dbReference type="ARBA" id="ARBA00022448"/>
    </source>
</evidence>
<dbReference type="PROSITE" id="PS50928">
    <property type="entry name" value="ABC_TM1"/>
    <property type="match status" value="1"/>
</dbReference>
<dbReference type="SUPFAM" id="SSF161098">
    <property type="entry name" value="MetI-like"/>
    <property type="match status" value="1"/>
</dbReference>
<feature type="domain" description="ABC transmembrane type-1" evidence="9">
    <location>
        <begin position="71"/>
        <end position="277"/>
    </location>
</feature>
<feature type="transmembrane region" description="Helical" evidence="8">
    <location>
        <begin position="21"/>
        <end position="47"/>
    </location>
</feature>
<comment type="subcellular location">
    <subcellularLocation>
        <location evidence="1 8">Cell membrane</location>
        <topology evidence="1 8">Multi-pass membrane protein</topology>
    </subcellularLocation>
</comment>
<evidence type="ECO:0000256" key="7">
    <source>
        <dbReference type="ARBA" id="ARBA00023136"/>
    </source>
</evidence>
<feature type="transmembrane region" description="Helical" evidence="8">
    <location>
        <begin position="157"/>
        <end position="177"/>
    </location>
</feature>
<keyword evidence="7 8" id="KW-0472">Membrane</keyword>
<dbReference type="eggNOG" id="COG1176">
    <property type="taxonomic scope" value="Bacteria"/>
</dbReference>
<evidence type="ECO:0000256" key="8">
    <source>
        <dbReference type="RuleBase" id="RU363032"/>
    </source>
</evidence>
<feature type="transmembrane region" description="Helical" evidence="8">
    <location>
        <begin position="254"/>
        <end position="276"/>
    </location>
</feature>
<evidence type="ECO:0000256" key="4">
    <source>
        <dbReference type="ARBA" id="ARBA00022475"/>
    </source>
</evidence>
<feature type="transmembrane region" description="Helical" evidence="8">
    <location>
        <begin position="106"/>
        <end position="129"/>
    </location>
</feature>
<evidence type="ECO:0000259" key="9">
    <source>
        <dbReference type="PROSITE" id="PS50928"/>
    </source>
</evidence>
<dbReference type="InterPro" id="IPR035906">
    <property type="entry name" value="MetI-like_sf"/>
</dbReference>
<dbReference type="Proteomes" id="UP000001023">
    <property type="component" value="Chromosome"/>
</dbReference>
<dbReference type="EMBL" id="CP000031">
    <property type="protein sequence ID" value="AAV95945.1"/>
    <property type="molecule type" value="Genomic_DNA"/>
</dbReference>
<keyword evidence="5 8" id="KW-0812">Transmembrane</keyword>
<feature type="transmembrane region" description="Helical" evidence="8">
    <location>
        <begin position="208"/>
        <end position="234"/>
    </location>
</feature>
<dbReference type="PANTHER" id="PTHR42929">
    <property type="entry name" value="INNER MEMBRANE ABC TRANSPORTER PERMEASE PROTEIN YDCU-RELATED-RELATED"/>
    <property type="match status" value="1"/>
</dbReference>
<reference evidence="10 11" key="1">
    <citation type="journal article" date="2004" name="Nature">
        <title>Genome sequence of Silicibacter pomeroyi reveals adaptations to the marine environment.</title>
        <authorList>
            <person name="Moran M.A."/>
            <person name="Buchan A."/>
            <person name="Gonzalez J.M."/>
            <person name="Heidelberg J.F."/>
            <person name="Whitman W.B."/>
            <person name="Kiene R.P."/>
            <person name="Henriksen J.R."/>
            <person name="King G.M."/>
            <person name="Belas R."/>
            <person name="Fuqua C."/>
            <person name="Brinkac L."/>
            <person name="Lewis M."/>
            <person name="Johri S."/>
            <person name="Weaver B."/>
            <person name="Pai G."/>
            <person name="Eisen J.A."/>
            <person name="Rahe E."/>
            <person name="Sheldon W.M."/>
            <person name="Ye W."/>
            <person name="Miller T.R."/>
            <person name="Carlton J."/>
            <person name="Rasko D.A."/>
            <person name="Paulsen I.T."/>
            <person name="Ren Q."/>
            <person name="Daugherty S.C."/>
            <person name="Deboy R.T."/>
            <person name="Dodson R.J."/>
            <person name="Durkin A.S."/>
            <person name="Madupu R."/>
            <person name="Nelson W.C."/>
            <person name="Sullivan S.A."/>
            <person name="Rosovitz M.J."/>
            <person name="Haft D.H."/>
            <person name="Selengut J."/>
            <person name="Ward N."/>
        </authorList>
    </citation>
    <scope>NUCLEOTIDE SEQUENCE [LARGE SCALE GENOMIC DNA]</scope>
    <source>
        <strain evidence="11">ATCC 700808 / DSM 15171 / DSS-3</strain>
    </source>
</reference>
<dbReference type="CDD" id="cd06261">
    <property type="entry name" value="TM_PBP2"/>
    <property type="match status" value="1"/>
</dbReference>
<dbReference type="PaxDb" id="246200-SPO2700"/>
<reference evidence="10 11" key="2">
    <citation type="journal article" date="2014" name="Stand. Genomic Sci.">
        <title>An updated genome annotation for the model marine bacterium Ruegeria pomeroyi DSS-3.</title>
        <authorList>
            <person name="Rivers A.R."/>
            <person name="Smith C.B."/>
            <person name="Moran M.A."/>
        </authorList>
    </citation>
    <scope>GENOME REANNOTATION</scope>
    <source>
        <strain evidence="11">ATCC 700808 / DSM 15171 / DSS-3</strain>
    </source>
</reference>
<keyword evidence="11" id="KW-1185">Reference proteome</keyword>
<dbReference type="AlphaFoldDB" id="Q5LPZ6"/>
<evidence type="ECO:0000256" key="6">
    <source>
        <dbReference type="ARBA" id="ARBA00022989"/>
    </source>
</evidence>
<dbReference type="GO" id="GO:0015846">
    <property type="term" value="P:polyamine transport"/>
    <property type="evidence" value="ECO:0000304"/>
    <property type="project" value="TIGR"/>
</dbReference>
<proteinExistence type="inferred from homology"/>
<gene>
    <name evidence="10" type="ordered locus">SPO2700</name>
</gene>
<dbReference type="Pfam" id="PF00528">
    <property type="entry name" value="BPD_transp_1"/>
    <property type="match status" value="1"/>
</dbReference>
<evidence type="ECO:0000256" key="2">
    <source>
        <dbReference type="ARBA" id="ARBA00007069"/>
    </source>
</evidence>
<dbReference type="GO" id="GO:0015203">
    <property type="term" value="F:polyamine transmembrane transporter activity"/>
    <property type="evidence" value="ECO:0000304"/>
    <property type="project" value="TIGR"/>
</dbReference>
<dbReference type="PANTHER" id="PTHR42929:SF5">
    <property type="entry name" value="ABC TRANSPORTER PERMEASE PROTEIN"/>
    <property type="match status" value="1"/>
</dbReference>
<dbReference type="HOGENOM" id="CLU_016047_18_2_5"/>
<evidence type="ECO:0000256" key="1">
    <source>
        <dbReference type="ARBA" id="ARBA00004651"/>
    </source>
</evidence>
<dbReference type="Gene3D" id="1.10.3720.10">
    <property type="entry name" value="MetI-like"/>
    <property type="match status" value="1"/>
</dbReference>
<protein>
    <submittedName>
        <fullName evidence="10">Opine/polyamine ABC transporter, permease protein</fullName>
    </submittedName>
</protein>
<keyword evidence="6 8" id="KW-1133">Transmembrane helix</keyword>